<feature type="binding site" evidence="7">
    <location>
        <position position="29"/>
    </location>
    <ligand>
        <name>Zn(2+)</name>
        <dbReference type="ChEBI" id="CHEBI:29105"/>
    </ligand>
</feature>
<keyword evidence="5" id="KW-0671">Queuosine biosynthesis</keyword>
<comment type="similarity">
    <text evidence="2 5">Belongs to the PTPS family. QueD subfamily.</text>
</comment>
<feature type="binding site" evidence="7">
    <location>
        <position position="14"/>
    </location>
    <ligand>
        <name>Zn(2+)</name>
        <dbReference type="ChEBI" id="CHEBI:29105"/>
    </ligand>
</feature>
<dbReference type="RefSeq" id="WP_115481034.1">
    <property type="nucleotide sequence ID" value="NZ_QRCT01000013.1"/>
</dbReference>
<comment type="catalytic activity">
    <reaction evidence="4 5">
        <text>7,8-dihydroneopterin 3'-triphosphate + H2O = 6-carboxy-5,6,7,8-tetrahydropterin + triphosphate + acetaldehyde + 2 H(+)</text>
        <dbReference type="Rhea" id="RHEA:27966"/>
        <dbReference type="ChEBI" id="CHEBI:15343"/>
        <dbReference type="ChEBI" id="CHEBI:15377"/>
        <dbReference type="ChEBI" id="CHEBI:15378"/>
        <dbReference type="ChEBI" id="CHEBI:18036"/>
        <dbReference type="ChEBI" id="CHEBI:58462"/>
        <dbReference type="ChEBI" id="CHEBI:61032"/>
        <dbReference type="EC" id="4.1.2.50"/>
    </reaction>
</comment>
<dbReference type="Proteomes" id="UP000255036">
    <property type="component" value="Unassembled WGS sequence"/>
</dbReference>
<evidence type="ECO:0000256" key="6">
    <source>
        <dbReference type="PIRSR" id="PIRSR006113-1"/>
    </source>
</evidence>
<dbReference type="EMBL" id="QRCT01000013">
    <property type="protein sequence ID" value="RDU24290.1"/>
    <property type="molecule type" value="Genomic_DNA"/>
</dbReference>
<reference evidence="8 9" key="1">
    <citation type="submission" date="2018-07" db="EMBL/GenBank/DDBJ databases">
        <title>Anaerosacharophilus polymeroproducens gen. nov. sp. nov., an anaerobic bacterium isolated from salt field.</title>
        <authorList>
            <person name="Kim W."/>
            <person name="Yang S.-H."/>
            <person name="Oh J."/>
            <person name="Lee J.-H."/>
            <person name="Kwon K.K."/>
        </authorList>
    </citation>
    <scope>NUCLEOTIDE SEQUENCE [LARGE SCALE GENOMIC DNA]</scope>
    <source>
        <strain evidence="8 9">MCWD5</strain>
    </source>
</reference>
<dbReference type="PANTHER" id="PTHR12589">
    <property type="entry name" value="PYRUVOYL TETRAHYDROBIOPTERIN SYNTHASE"/>
    <property type="match status" value="1"/>
</dbReference>
<dbReference type="EC" id="4.-.-.-" evidence="5"/>
<keyword evidence="9" id="KW-1185">Reference proteome</keyword>
<feature type="binding site" evidence="7">
    <location>
        <position position="27"/>
    </location>
    <ligand>
        <name>Zn(2+)</name>
        <dbReference type="ChEBI" id="CHEBI:29105"/>
    </ligand>
</feature>
<name>A0A371AXT7_9FIRM</name>
<organism evidence="8 9">
    <name type="scientific">Anaerosacchariphilus polymeriproducens</name>
    <dbReference type="NCBI Taxonomy" id="1812858"/>
    <lineage>
        <taxon>Bacteria</taxon>
        <taxon>Bacillati</taxon>
        <taxon>Bacillota</taxon>
        <taxon>Clostridia</taxon>
        <taxon>Lachnospirales</taxon>
        <taxon>Lachnospiraceae</taxon>
        <taxon>Anaerosacchariphilus</taxon>
    </lineage>
</organism>
<accession>A0A371AXT7</accession>
<dbReference type="AlphaFoldDB" id="A0A371AXT7"/>
<feature type="active site" description="Charge relay system" evidence="6">
    <location>
        <position position="129"/>
    </location>
</feature>
<dbReference type="Gene3D" id="3.30.479.10">
    <property type="entry name" value="6-pyruvoyl tetrahydropterin synthase/QueD"/>
    <property type="match status" value="1"/>
</dbReference>
<evidence type="ECO:0000256" key="3">
    <source>
        <dbReference type="ARBA" id="ARBA00018141"/>
    </source>
</evidence>
<dbReference type="PIRSF" id="PIRSF006113">
    <property type="entry name" value="PTP_synth"/>
    <property type="match status" value="1"/>
</dbReference>
<evidence type="ECO:0000256" key="1">
    <source>
        <dbReference type="ARBA" id="ARBA00005061"/>
    </source>
</evidence>
<comment type="pathway">
    <text evidence="1 5">Purine metabolism; 7-cyano-7-deazaguanine biosynthesis.</text>
</comment>
<evidence type="ECO:0000256" key="2">
    <source>
        <dbReference type="ARBA" id="ARBA00008900"/>
    </source>
</evidence>
<evidence type="ECO:0000256" key="4">
    <source>
        <dbReference type="ARBA" id="ARBA00048807"/>
    </source>
</evidence>
<dbReference type="GO" id="GO:0008616">
    <property type="term" value="P:tRNA queuosine(34) biosynthetic process"/>
    <property type="evidence" value="ECO:0007669"/>
    <property type="project" value="UniProtKB-KW"/>
</dbReference>
<dbReference type="SUPFAM" id="SSF55620">
    <property type="entry name" value="Tetrahydrobiopterin biosynthesis enzymes-like"/>
    <property type="match status" value="1"/>
</dbReference>
<comment type="caution">
    <text evidence="8">The sequence shown here is derived from an EMBL/GenBank/DDBJ whole genome shotgun (WGS) entry which is preliminary data.</text>
</comment>
<comment type="cofactor">
    <cofactor evidence="5 7">
        <name>Zn(2+)</name>
        <dbReference type="ChEBI" id="CHEBI:29105"/>
    </cofactor>
    <text evidence="5 7">Binds 1 zinc ion per subunit.</text>
</comment>
<proteinExistence type="inferred from homology"/>
<evidence type="ECO:0000313" key="9">
    <source>
        <dbReference type="Proteomes" id="UP000255036"/>
    </source>
</evidence>
<dbReference type="OrthoDB" id="9804698at2"/>
<dbReference type="InterPro" id="IPR038418">
    <property type="entry name" value="6-PTP_synth/QueD_sf"/>
</dbReference>
<dbReference type="GO" id="GO:0070497">
    <property type="term" value="F:6-carboxytetrahydropterin synthase activity"/>
    <property type="evidence" value="ECO:0007669"/>
    <property type="project" value="UniProtKB-EC"/>
</dbReference>
<dbReference type="Pfam" id="PF01242">
    <property type="entry name" value="PTPS"/>
    <property type="match status" value="1"/>
</dbReference>
<dbReference type="InterPro" id="IPR007115">
    <property type="entry name" value="6-PTP_synth/QueD"/>
</dbReference>
<keyword evidence="5" id="KW-0456">Lyase</keyword>
<keyword evidence="5 7" id="KW-0479">Metal-binding</keyword>
<dbReference type="UniPathway" id="UPA00391"/>
<dbReference type="PANTHER" id="PTHR12589:SF8">
    <property type="entry name" value="6-CARBOXY-5,6,7,8-TETRAHYDROPTERIN SYNTHASE"/>
    <property type="match status" value="1"/>
</dbReference>
<protein>
    <recommendedName>
        <fullName evidence="3 5">6-carboxy-5,6,7,8-tetrahydropterin synthase</fullName>
        <ecNumber evidence="5">4.-.-.-</ecNumber>
    </recommendedName>
</protein>
<evidence type="ECO:0000256" key="5">
    <source>
        <dbReference type="PIRNR" id="PIRNR006113"/>
    </source>
</evidence>
<gene>
    <name evidence="8" type="ORF">DWV06_04765</name>
</gene>
<keyword evidence="5 7" id="KW-0862">Zinc</keyword>
<feature type="active site" description="Charge relay system" evidence="6">
    <location>
        <position position="71"/>
    </location>
</feature>
<evidence type="ECO:0000256" key="7">
    <source>
        <dbReference type="PIRSR" id="PIRSR006113-2"/>
    </source>
</evidence>
<dbReference type="GO" id="GO:0046872">
    <property type="term" value="F:metal ion binding"/>
    <property type="evidence" value="ECO:0007669"/>
    <property type="project" value="UniProtKB-KW"/>
</dbReference>
<feature type="active site" description="Proton acceptor" evidence="6">
    <location>
        <position position="23"/>
    </location>
</feature>
<evidence type="ECO:0000313" key="8">
    <source>
        <dbReference type="EMBL" id="RDU24290.1"/>
    </source>
</evidence>
<sequence>MYSIIVEESFDSAHFLSGYNGKCSHIHGHRWRLLVEVQTKELQDEGQCKGMVVDFTQLKKDLKKLAEDFDHCLIIEKETMREQTLNCLVEDGFRIVSIPFRPTAEKFAEFFFHSIEKKGYQVKRVSVYETPNNCAVYEG</sequence>